<dbReference type="EMBL" id="CAEKDK010000001">
    <property type="protein sequence ID" value="CAB4262470.1"/>
    <property type="molecule type" value="Genomic_DNA"/>
</dbReference>
<sequence length="502" mass="57272">MLGLVIVNPGHPFCSGVTLAKLAAVTMDEQGNETFDTSGALDKLRKPPNKRSKATLSSTEKTKNQQQHFAHNKRPIKMNRTIGNIPKCLDKDSLQLERLAMYHDSDSVPWKIDKGWEDLTPEEWVQIFEDGINEPADDRGMVSKWAVNRKYLVSPINGALKYHRIGNQEKNDPEVPFEKASLVLSDVSLTITEAQYHDWIKLLEVVSRYKTYVEVSHLRPVVPVSEGPYLWWRYAAQAGLQQKKMCIGCLRYRFSWDRIRSLCQLRRRYIQLYAGSLQHLSNVNNAEIREIEKDLDSKVILLWRRTPAEGSTIVDAAEGSQLPEERLTKEEWQAINKLLSYQPDEALTSHSGKDVQNMIRFLVTVSIGQAAARIIDINQTEIVCCRFEQLQVSTKFKHRSTYCDVSLKFYGLSAPEGSLAQSVSSEKKVNALAASFVYNPVGENVDWRLSATISPCHVTVLMESFHRFLEFVKRSNAVSPTVTLELQLLCRWTVLTEEEFEH</sequence>
<dbReference type="PANTHER" id="PTHR45523:SF2">
    <property type="entry name" value="OS02G0470600 PROTEIN"/>
    <property type="match status" value="1"/>
</dbReference>
<accession>A0A6J5TEZ7</accession>
<reference evidence="2 3" key="1">
    <citation type="submission" date="2020-05" db="EMBL/GenBank/DDBJ databases">
        <authorList>
            <person name="Campoy J."/>
            <person name="Schneeberger K."/>
            <person name="Spophaly S."/>
        </authorList>
    </citation>
    <scope>NUCLEOTIDE SEQUENCE [LARGE SCALE GENOMIC DNA]</scope>
    <source>
        <strain evidence="2">PruArmRojPasFocal</strain>
    </source>
</reference>
<feature type="region of interest" description="Disordered" evidence="1">
    <location>
        <begin position="35"/>
        <end position="70"/>
    </location>
</feature>
<dbReference type="AlphaFoldDB" id="A0A6J5TEZ7"/>
<feature type="compositionally biased region" description="Polar residues" evidence="1">
    <location>
        <begin position="54"/>
        <end position="69"/>
    </location>
</feature>
<name>A0A6J5TEZ7_PRUAR</name>
<proteinExistence type="predicted"/>
<evidence type="ECO:0000313" key="2">
    <source>
        <dbReference type="EMBL" id="CAB4262470.1"/>
    </source>
</evidence>
<dbReference type="Proteomes" id="UP000507222">
    <property type="component" value="Unassembled WGS sequence"/>
</dbReference>
<dbReference type="PANTHER" id="PTHR45523">
    <property type="entry name" value="TETRATRICOPEPTIDE REPEAT (TPR)-CONTAINING PROTEIN-RELATED"/>
    <property type="match status" value="1"/>
</dbReference>
<protein>
    <submittedName>
        <fullName evidence="2">Uncharacterized protein</fullName>
    </submittedName>
</protein>
<evidence type="ECO:0000256" key="1">
    <source>
        <dbReference type="SAM" id="MobiDB-lite"/>
    </source>
</evidence>
<evidence type="ECO:0000313" key="3">
    <source>
        <dbReference type="Proteomes" id="UP000507222"/>
    </source>
</evidence>
<organism evidence="2 3">
    <name type="scientific">Prunus armeniaca</name>
    <name type="common">Apricot</name>
    <name type="synonym">Armeniaca vulgaris</name>
    <dbReference type="NCBI Taxonomy" id="36596"/>
    <lineage>
        <taxon>Eukaryota</taxon>
        <taxon>Viridiplantae</taxon>
        <taxon>Streptophyta</taxon>
        <taxon>Embryophyta</taxon>
        <taxon>Tracheophyta</taxon>
        <taxon>Spermatophyta</taxon>
        <taxon>Magnoliopsida</taxon>
        <taxon>eudicotyledons</taxon>
        <taxon>Gunneridae</taxon>
        <taxon>Pentapetalae</taxon>
        <taxon>rosids</taxon>
        <taxon>fabids</taxon>
        <taxon>Rosales</taxon>
        <taxon>Rosaceae</taxon>
        <taxon>Amygdaloideae</taxon>
        <taxon>Amygdaleae</taxon>
        <taxon>Prunus</taxon>
    </lineage>
</organism>
<gene>
    <name evidence="2" type="ORF">CURHAP_LOCUS1730</name>
</gene>